<dbReference type="CDD" id="cd03258">
    <property type="entry name" value="ABC_MetN_methionine_transporter"/>
    <property type="match status" value="1"/>
</dbReference>
<dbReference type="SUPFAM" id="SSF55021">
    <property type="entry name" value="ACT-like"/>
    <property type="match status" value="1"/>
</dbReference>
<dbReference type="EMBL" id="RBZY01000029">
    <property type="protein sequence ID" value="RWR18596.1"/>
    <property type="molecule type" value="Genomic_DNA"/>
</dbReference>
<dbReference type="InterPro" id="IPR041701">
    <property type="entry name" value="MetN_ABC"/>
</dbReference>
<evidence type="ECO:0000256" key="7">
    <source>
        <dbReference type="ARBA" id="ARBA00022970"/>
    </source>
</evidence>
<dbReference type="PROSITE" id="PS00211">
    <property type="entry name" value="ABC_TRANSPORTER_1"/>
    <property type="match status" value="1"/>
</dbReference>
<dbReference type="RefSeq" id="WP_128217859.1">
    <property type="nucleotide sequence ID" value="NZ_RBZY01000029.1"/>
</dbReference>
<sequence length="340" mass="36030">MPPLISLSGVTKTYDVDGTTVTALDGVDLEITAGEIFAVIGQSGAGKSTLVRLINGLERVTSGTVVVDGVDISTLPERQVRPIRRRTGMIFQQFNLFASRTVAGNVIYPLKVAGWSKADREKRAAELLDFVGLLDRAHAYPDQLSGGQKQRVGIARALATSPPILLADESTSALDPATTADVLDLLRRVNRELGVTVVVITHEMDVVRSIADRVAVLHAGRIAETGTAFDVFAEPTSETGRAFVSTALHDRPGTEDLARLRAAHPGRIVIADVVDGAGIGAILSRAANAGVTFELLYGGISSLQQRSFGSLTVELTGSDESVDAVIAQLRAVTRVEEVAR</sequence>
<protein>
    <submittedName>
        <fullName evidence="12">Methionine ABC transporter ATP-binding protein</fullName>
    </submittedName>
</protein>
<dbReference type="GO" id="GO:0005524">
    <property type="term" value="F:ATP binding"/>
    <property type="evidence" value="ECO:0007669"/>
    <property type="project" value="UniProtKB-KW"/>
</dbReference>
<keyword evidence="3" id="KW-1003">Cell membrane</keyword>
<evidence type="ECO:0000256" key="2">
    <source>
        <dbReference type="ARBA" id="ARBA00022448"/>
    </source>
</evidence>
<evidence type="ECO:0000313" key="12">
    <source>
        <dbReference type="EMBL" id="RWR18596.1"/>
    </source>
</evidence>
<dbReference type="PROSITE" id="PS50893">
    <property type="entry name" value="ABC_TRANSPORTER_2"/>
    <property type="match status" value="1"/>
</dbReference>
<comment type="similarity">
    <text evidence="1">Belongs to the ABC transporter superfamily.</text>
</comment>
<dbReference type="InterPro" id="IPR017871">
    <property type="entry name" value="ABC_transporter-like_CS"/>
</dbReference>
<dbReference type="InterPro" id="IPR050086">
    <property type="entry name" value="MetN_ABC_transporter-like"/>
</dbReference>
<dbReference type="PANTHER" id="PTHR43166:SF30">
    <property type="entry name" value="METHIONINE IMPORT ATP-BINDING PROTEIN METN"/>
    <property type="match status" value="1"/>
</dbReference>
<keyword evidence="8" id="KW-0472">Membrane</keyword>
<keyword evidence="5 12" id="KW-0067">ATP-binding</keyword>
<evidence type="ECO:0000259" key="11">
    <source>
        <dbReference type="PROSITE" id="PS50893"/>
    </source>
</evidence>
<reference evidence="12 13" key="1">
    <citation type="journal article" date="2018" name="Front. Microbiol.">
        <title>Novel Insights Into Bacterial Dimethylsulfoniopropionate Catabolism in the East China Sea.</title>
        <authorList>
            <person name="Liu J."/>
            <person name="Liu J."/>
            <person name="Zhang S.H."/>
            <person name="Liang J."/>
            <person name="Lin H."/>
            <person name="Song D."/>
            <person name="Yang G.P."/>
            <person name="Todd J.D."/>
            <person name="Zhang X.H."/>
        </authorList>
    </citation>
    <scope>NUCLEOTIDE SEQUENCE [LARGE SCALE GENOMIC DNA]</scope>
    <source>
        <strain evidence="12 13">ZYFD042</strain>
    </source>
</reference>
<evidence type="ECO:0000256" key="9">
    <source>
        <dbReference type="ARBA" id="ARBA00054718"/>
    </source>
</evidence>
<dbReference type="InterPro" id="IPR045865">
    <property type="entry name" value="ACT-like_dom_sf"/>
</dbReference>
<evidence type="ECO:0000256" key="8">
    <source>
        <dbReference type="ARBA" id="ARBA00023136"/>
    </source>
</evidence>
<keyword evidence="6" id="KW-1278">Translocase</keyword>
<comment type="function">
    <text evidence="9">Part of the ABC transporter FtsEX involved in cellular division. Has ATPase activity.</text>
</comment>
<dbReference type="InterPro" id="IPR003439">
    <property type="entry name" value="ABC_transporter-like_ATP-bd"/>
</dbReference>
<dbReference type="SMART" id="SM00930">
    <property type="entry name" value="NIL"/>
    <property type="match status" value="1"/>
</dbReference>
<evidence type="ECO:0000256" key="5">
    <source>
        <dbReference type="ARBA" id="ARBA00022840"/>
    </source>
</evidence>
<proteinExistence type="inferred from homology"/>
<evidence type="ECO:0000256" key="10">
    <source>
        <dbReference type="ARBA" id="ARBA00063837"/>
    </source>
</evidence>
<dbReference type="SUPFAM" id="SSF52540">
    <property type="entry name" value="P-loop containing nucleoside triphosphate hydrolases"/>
    <property type="match status" value="1"/>
</dbReference>
<dbReference type="GO" id="GO:0005886">
    <property type="term" value="C:plasma membrane"/>
    <property type="evidence" value="ECO:0007669"/>
    <property type="project" value="UniProtKB-ARBA"/>
</dbReference>
<keyword evidence="4" id="KW-0547">Nucleotide-binding</keyword>
<comment type="subunit">
    <text evidence="10">Homodimer. Forms a membrane-associated complex with FtsX.</text>
</comment>
<dbReference type="Proteomes" id="UP000285970">
    <property type="component" value="Unassembled WGS sequence"/>
</dbReference>
<evidence type="ECO:0000256" key="6">
    <source>
        <dbReference type="ARBA" id="ARBA00022967"/>
    </source>
</evidence>
<dbReference type="Gene3D" id="3.40.50.300">
    <property type="entry name" value="P-loop containing nucleotide triphosphate hydrolases"/>
    <property type="match status" value="1"/>
</dbReference>
<name>A0A3S3MCG0_9MICO</name>
<dbReference type="Pfam" id="PF00005">
    <property type="entry name" value="ABC_tran"/>
    <property type="match status" value="1"/>
</dbReference>
<dbReference type="OrthoDB" id="4283894at2"/>
<dbReference type="Pfam" id="PF09383">
    <property type="entry name" value="NIL"/>
    <property type="match status" value="1"/>
</dbReference>
<dbReference type="FunFam" id="3.40.50.300:FF:000056">
    <property type="entry name" value="Cell division ATP-binding protein FtsE"/>
    <property type="match status" value="1"/>
</dbReference>
<comment type="caution">
    <text evidence="12">The sequence shown here is derived from an EMBL/GenBank/DDBJ whole genome shotgun (WGS) entry which is preliminary data.</text>
</comment>
<evidence type="ECO:0000256" key="4">
    <source>
        <dbReference type="ARBA" id="ARBA00022741"/>
    </source>
</evidence>
<dbReference type="GO" id="GO:0016887">
    <property type="term" value="F:ATP hydrolysis activity"/>
    <property type="evidence" value="ECO:0007669"/>
    <property type="project" value="InterPro"/>
</dbReference>
<keyword evidence="2" id="KW-0813">Transport</keyword>
<dbReference type="AlphaFoldDB" id="A0A3S3MCG0"/>
<organism evidence="12 13">
    <name type="scientific">Microbacterium enclense</name>
    <dbReference type="NCBI Taxonomy" id="993073"/>
    <lineage>
        <taxon>Bacteria</taxon>
        <taxon>Bacillati</taxon>
        <taxon>Actinomycetota</taxon>
        <taxon>Actinomycetes</taxon>
        <taxon>Micrococcales</taxon>
        <taxon>Microbacteriaceae</taxon>
        <taxon>Microbacterium</taxon>
    </lineage>
</organism>
<dbReference type="PANTHER" id="PTHR43166">
    <property type="entry name" value="AMINO ACID IMPORT ATP-BINDING PROTEIN"/>
    <property type="match status" value="1"/>
</dbReference>
<dbReference type="GO" id="GO:0006865">
    <property type="term" value="P:amino acid transport"/>
    <property type="evidence" value="ECO:0007669"/>
    <property type="project" value="UniProtKB-KW"/>
</dbReference>
<dbReference type="Gene3D" id="3.30.70.260">
    <property type="match status" value="1"/>
</dbReference>
<evidence type="ECO:0000313" key="13">
    <source>
        <dbReference type="Proteomes" id="UP000285970"/>
    </source>
</evidence>
<dbReference type="InterPro" id="IPR027417">
    <property type="entry name" value="P-loop_NTPase"/>
</dbReference>
<dbReference type="InterPro" id="IPR003593">
    <property type="entry name" value="AAA+_ATPase"/>
</dbReference>
<accession>A0A3S3MCG0</accession>
<feature type="domain" description="ABC transporter" evidence="11">
    <location>
        <begin position="5"/>
        <end position="244"/>
    </location>
</feature>
<dbReference type="SMART" id="SM00382">
    <property type="entry name" value="AAA"/>
    <property type="match status" value="1"/>
</dbReference>
<gene>
    <name evidence="12" type="ORF">D8Y23_09260</name>
</gene>
<keyword evidence="7" id="KW-0029">Amino-acid transport</keyword>
<dbReference type="InterPro" id="IPR018449">
    <property type="entry name" value="NIL_domain"/>
</dbReference>
<evidence type="ECO:0000256" key="1">
    <source>
        <dbReference type="ARBA" id="ARBA00005417"/>
    </source>
</evidence>
<evidence type="ECO:0000256" key="3">
    <source>
        <dbReference type="ARBA" id="ARBA00022475"/>
    </source>
</evidence>